<gene>
    <name evidence="1" type="ORF">K4L44_02985</name>
</gene>
<proteinExistence type="predicted"/>
<keyword evidence="1" id="KW-0808">Transferase</keyword>
<keyword evidence="2" id="KW-1185">Reference proteome</keyword>
<name>A0AC61NNZ6_9BACT</name>
<reference evidence="1" key="1">
    <citation type="submission" date="2021-08" db="EMBL/GenBank/DDBJ databases">
        <title>Novel anaerobic bacterium isolated from sea squirt in East Sea, Republic of Korea.</title>
        <authorList>
            <person name="Nguyen T.H."/>
            <person name="Li Z."/>
            <person name="Lee Y.-J."/>
            <person name="Ko J."/>
            <person name="Kim S.-G."/>
        </authorList>
    </citation>
    <scope>NUCLEOTIDE SEQUENCE</scope>
    <source>
        <strain evidence="1">KCTC 25031</strain>
    </source>
</reference>
<dbReference type="Proteomes" id="UP000826212">
    <property type="component" value="Chromosome"/>
</dbReference>
<protein>
    <submittedName>
        <fullName evidence="1">Histidine kinase</fullName>
    </submittedName>
</protein>
<accession>A0AC61NNZ6</accession>
<organism evidence="1 2">
    <name type="scientific">Halosquirtibacter laminarini</name>
    <dbReference type="NCBI Taxonomy" id="3374600"/>
    <lineage>
        <taxon>Bacteria</taxon>
        <taxon>Pseudomonadati</taxon>
        <taxon>Bacteroidota</taxon>
        <taxon>Bacteroidia</taxon>
        <taxon>Marinilabiliales</taxon>
        <taxon>Prolixibacteraceae</taxon>
        <taxon>Halosquirtibacter</taxon>
    </lineage>
</organism>
<dbReference type="EMBL" id="CP081303">
    <property type="protein sequence ID" value="QZE14840.1"/>
    <property type="molecule type" value="Genomic_DNA"/>
</dbReference>
<evidence type="ECO:0000313" key="1">
    <source>
        <dbReference type="EMBL" id="QZE14840.1"/>
    </source>
</evidence>
<sequence length="347" mass="40681">MDPFIQSSRGRVISGLIRNGLVAMFCLFIFSFLGFISQNQSDYSVLQSSLKDYLIITGSLILISEFTLFFDDRVQGIFSRNEKSVWVLVGKILLGQLGYFVVFCILIIYYKEYLISNRMNTFFVVFGALYILMFDLFVLTRSYSRRLVREREKNMQLKEDKMGAELNALQNQVNPHFLFNSLNVLISEIYLDQERAVTYTQHLSDIYRYILKSTDHYTVPLKEELEFLESYVYLQEIKYEDAFQIQFDVDVHVMQCEIPVLALQLLVENAIKHNAILKEKPLKIDILYNGKQLIVRNSLNYKKVVDKEGIGLRNLDRRYKLLIGKHIEVCQSEEDFCVILPLIDRQK</sequence>
<evidence type="ECO:0000313" key="2">
    <source>
        <dbReference type="Proteomes" id="UP000826212"/>
    </source>
</evidence>
<keyword evidence="1" id="KW-0418">Kinase</keyword>